<sequence length="77" mass="8805">MNNVIDLAEYRSRKSASRTPHERELALLKRALAAMELAKAQCDADELADWCDELEVLALYTEHFDVRERCKLALRAG</sequence>
<dbReference type="Proteomes" id="UP000198939">
    <property type="component" value="Unassembled WGS sequence"/>
</dbReference>
<evidence type="ECO:0000313" key="4">
    <source>
        <dbReference type="Proteomes" id="UP000198939"/>
    </source>
</evidence>
<keyword evidence="4" id="KW-1185">Reference proteome</keyword>
<proteinExistence type="predicted"/>
<dbReference type="RefSeq" id="WP_072375037.1">
    <property type="nucleotide sequence ID" value="NZ_FNXB01000010.1"/>
</dbReference>
<dbReference type="STRING" id="501024.RTCCBAU85039_2401"/>
<evidence type="ECO:0000313" key="1">
    <source>
        <dbReference type="EMBL" id="SEH79423.1"/>
    </source>
</evidence>
<reference evidence="3" key="2">
    <citation type="submission" date="2016-10" db="EMBL/GenBank/DDBJ databases">
        <authorList>
            <person name="Wibberg D."/>
        </authorList>
    </citation>
    <scope>NUCLEOTIDE SEQUENCE [LARGE SCALE GENOMIC DNA]</scope>
</reference>
<reference evidence="1" key="1">
    <citation type="submission" date="2016-10" db="EMBL/GenBank/DDBJ databases">
        <authorList>
            <person name="de Groot N.N."/>
        </authorList>
    </citation>
    <scope>NUCLEOTIDE SEQUENCE [LARGE SCALE GENOMIC DNA]</scope>
    <source>
        <strain evidence="1">CCBAU85039</strain>
    </source>
</reference>
<name>A0A1H8JV04_9HYPH</name>
<dbReference type="Proteomes" id="UP000183063">
    <property type="component" value="Unassembled WGS sequence"/>
</dbReference>
<evidence type="ECO:0000313" key="3">
    <source>
        <dbReference type="Proteomes" id="UP000183063"/>
    </source>
</evidence>
<dbReference type="EMBL" id="FNXB01000010">
    <property type="protein sequence ID" value="SEH79423.1"/>
    <property type="molecule type" value="Genomic_DNA"/>
</dbReference>
<organism evidence="1 3">
    <name type="scientific">Rhizobium tibeticum</name>
    <dbReference type="NCBI Taxonomy" id="501024"/>
    <lineage>
        <taxon>Bacteria</taxon>
        <taxon>Pseudomonadati</taxon>
        <taxon>Pseudomonadota</taxon>
        <taxon>Alphaproteobacteria</taxon>
        <taxon>Hyphomicrobiales</taxon>
        <taxon>Rhizobiaceae</taxon>
        <taxon>Rhizobium/Agrobacterium group</taxon>
        <taxon>Rhizobium</taxon>
    </lineage>
</organism>
<gene>
    <name evidence="1" type="ORF">RTCCBAU85039_2401</name>
    <name evidence="2" type="ORF">SAMN05216228_100857</name>
</gene>
<dbReference type="AlphaFoldDB" id="A0A1H8JV04"/>
<evidence type="ECO:0000313" key="2">
    <source>
        <dbReference type="EMBL" id="SEN84116.1"/>
    </source>
</evidence>
<dbReference type="EMBL" id="FOCV01000008">
    <property type="protein sequence ID" value="SEN84116.1"/>
    <property type="molecule type" value="Genomic_DNA"/>
</dbReference>
<reference evidence="2 4" key="3">
    <citation type="submission" date="2016-10" db="EMBL/GenBank/DDBJ databases">
        <authorList>
            <person name="Varghese N."/>
            <person name="Submissions S."/>
        </authorList>
    </citation>
    <scope>NUCLEOTIDE SEQUENCE [LARGE SCALE GENOMIC DNA]</scope>
    <source>
        <strain evidence="2 4">CGMCC 1.7071</strain>
    </source>
</reference>
<accession>A0A1H8JV04</accession>
<protein>
    <submittedName>
        <fullName evidence="1">Uncharacterized protein</fullName>
    </submittedName>
</protein>